<accession>A0A383RVJ9</accession>
<evidence type="ECO:0000256" key="1">
    <source>
        <dbReference type="ARBA" id="ARBA00022729"/>
    </source>
</evidence>
<keyword evidence="1" id="KW-0732">Signal</keyword>
<dbReference type="InterPro" id="IPR006311">
    <property type="entry name" value="TAT_signal"/>
</dbReference>
<dbReference type="AlphaFoldDB" id="A0A383RVJ9"/>
<dbReference type="EMBL" id="UNOZ01000026">
    <property type="protein sequence ID" value="SYX91100.1"/>
    <property type="molecule type" value="Genomic_DNA"/>
</dbReference>
<organism evidence="3 4">
    <name type="scientific">Pseudomonas reidholzensis</name>
    <dbReference type="NCBI Taxonomy" id="1785162"/>
    <lineage>
        <taxon>Bacteria</taxon>
        <taxon>Pseudomonadati</taxon>
        <taxon>Pseudomonadota</taxon>
        <taxon>Gammaproteobacteria</taxon>
        <taxon>Pseudomonadales</taxon>
        <taxon>Pseudomonadaceae</taxon>
        <taxon>Pseudomonas</taxon>
    </lineage>
</organism>
<evidence type="ECO:0000313" key="4">
    <source>
        <dbReference type="Proteomes" id="UP000263595"/>
    </source>
</evidence>
<evidence type="ECO:0000256" key="2">
    <source>
        <dbReference type="SAM" id="MobiDB-lite"/>
    </source>
</evidence>
<dbReference type="NCBIfam" id="TIGR01409">
    <property type="entry name" value="TAT_signal_seq"/>
    <property type="match status" value="1"/>
</dbReference>
<reference evidence="4" key="1">
    <citation type="submission" date="2018-08" db="EMBL/GenBank/DDBJ databases">
        <authorList>
            <person name="Blom J."/>
        </authorList>
    </citation>
    <scope>NUCLEOTIDE SEQUENCE [LARGE SCALE GENOMIC DNA]</scope>
    <source>
        <strain evidence="4">CCOS 865</strain>
    </source>
</reference>
<evidence type="ECO:0000313" key="3">
    <source>
        <dbReference type="EMBL" id="SYX91100.1"/>
    </source>
</evidence>
<sequence>MTISRRGFIAGVALTGVAAPAAWYAQRQLTRDEAFPETPGEAVVELADTAGQQLGDTLRGVWRWTLKGSEAGLDGLENQPLELFLDVAQRGRGIRGYLDTPERLRSDQEPRYRVVGDLPADKPGTLRWRLFALADGGHVPRYECHIVLDQVWGEFGNAGPATLNGRLLRLDRPLSAPEQDNRFLAHKLTFPEARERTALSAPLIAWLIAPEHRLFHQLWHSSRDKWHKLAKDKHQALRGLGWQPGPRDHERDARGRHKDRNGSGEDFLFMHRHMLGAARAIQDLPSWTGFPLPQPELARDRAGFARYFDNHDGNALPPTWLARGDAEYTQWVRDIKSAETFHGNFEVWESRYSDPAYLSRLTLGQFGSELELGLHDWLHMRWASVPRDPVNGMPVPTARTPDDFAGRWYAAENDFLGDPFSSHVNPVFWRFHGWIDDRIEDWFRAHERYHPGEVARLQVNGVPWFAPGRWVEVADPWLGPDTHGCSTVPGLRPGRSVEMDPETMKLALRIIYSDEERFDGLLRKVPQRPWYARHLKVRQRSL</sequence>
<dbReference type="Proteomes" id="UP000263595">
    <property type="component" value="Unassembled WGS sequence"/>
</dbReference>
<protein>
    <submittedName>
        <fullName evidence="3">PvdJ/PvdD/PvdP-like protein</fullName>
    </submittedName>
</protein>
<gene>
    <name evidence="3" type="ORF">CCOS865_03369</name>
</gene>
<dbReference type="InterPro" id="IPR008922">
    <property type="entry name" value="Di-copper_centre_dom_sf"/>
</dbReference>
<proteinExistence type="predicted"/>
<name>A0A383RVJ9_9PSED</name>
<dbReference type="RefSeq" id="WP_119142936.1">
    <property type="nucleotide sequence ID" value="NZ_CBCSFL010000037.1"/>
</dbReference>
<dbReference type="PROSITE" id="PS51318">
    <property type="entry name" value="TAT"/>
    <property type="match status" value="1"/>
</dbReference>
<dbReference type="SUPFAM" id="SSF48056">
    <property type="entry name" value="Di-copper centre-containing domain"/>
    <property type="match status" value="1"/>
</dbReference>
<keyword evidence="4" id="KW-1185">Reference proteome</keyword>
<dbReference type="InterPro" id="IPR019546">
    <property type="entry name" value="TAT_signal_bac_arc"/>
</dbReference>
<dbReference type="OrthoDB" id="118775at2"/>
<feature type="region of interest" description="Disordered" evidence="2">
    <location>
        <begin position="238"/>
        <end position="264"/>
    </location>
</feature>